<evidence type="ECO:0000313" key="2">
    <source>
        <dbReference type="Proteomes" id="UP000472355"/>
    </source>
</evidence>
<sequence>MIEKIIESIKLRPGISNVDEFLLADIVQDAVIEVSDYINIKEGEELPLGCISIVKDIVVIKVNKLGSEGVSSESYSGVSQSYTEDIPKDILRKLKRYRKLPR</sequence>
<gene>
    <name evidence="1" type="ORF">EXM65_15735</name>
</gene>
<evidence type="ECO:0000313" key="1">
    <source>
        <dbReference type="EMBL" id="NFA43977.1"/>
    </source>
</evidence>
<name>A0A6M0SSP6_CLOBO</name>
<dbReference type="EMBL" id="SGKU01000056">
    <property type="protein sequence ID" value="NFA43977.1"/>
    <property type="molecule type" value="Genomic_DNA"/>
</dbReference>
<dbReference type="Gene3D" id="1.10.246.150">
    <property type="match status" value="1"/>
</dbReference>
<evidence type="ECO:0008006" key="3">
    <source>
        <dbReference type="Google" id="ProtNLM"/>
    </source>
</evidence>
<dbReference type="Proteomes" id="UP000472355">
    <property type="component" value="Unassembled WGS sequence"/>
</dbReference>
<reference evidence="1 2" key="1">
    <citation type="submission" date="2019-02" db="EMBL/GenBank/DDBJ databases">
        <title>Genome sequencing of Clostridium botulinum clinical isolates.</title>
        <authorList>
            <person name="Brunt J."/>
            <person name="Van Vliet A.H.M."/>
            <person name="Stringer S.C."/>
            <person name="Grant K.A."/>
            <person name="Carter A.C."/>
            <person name="Peck M.W."/>
        </authorList>
    </citation>
    <scope>NUCLEOTIDE SEQUENCE [LARGE SCALE GENOMIC DNA]</scope>
    <source>
        <strain evidence="1 2">H113700579</strain>
    </source>
</reference>
<proteinExistence type="predicted"/>
<dbReference type="Pfam" id="PF05135">
    <property type="entry name" value="Phage_connect_1"/>
    <property type="match status" value="1"/>
</dbReference>
<organism evidence="1 2">
    <name type="scientific">Clostridium botulinum</name>
    <dbReference type="NCBI Taxonomy" id="1491"/>
    <lineage>
        <taxon>Bacteria</taxon>
        <taxon>Bacillati</taxon>
        <taxon>Bacillota</taxon>
        <taxon>Clostridia</taxon>
        <taxon>Eubacteriales</taxon>
        <taxon>Clostridiaceae</taxon>
        <taxon>Clostridium</taxon>
    </lineage>
</organism>
<dbReference type="AlphaFoldDB" id="A0A6M0SSP6"/>
<protein>
    <recommendedName>
        <fullName evidence="3">Phage gp6-like head-tail connector protein</fullName>
    </recommendedName>
</protein>
<comment type="caution">
    <text evidence="1">The sequence shown here is derived from an EMBL/GenBank/DDBJ whole genome shotgun (WGS) entry which is preliminary data.</text>
</comment>
<accession>A0A6M0SSP6</accession>
<dbReference type="InterPro" id="IPR053746">
    <property type="entry name" value="Viral_HT_Connector_Assembly"/>
</dbReference>
<dbReference type="InterPro" id="IPR021146">
    <property type="entry name" value="Phage_gp6-like_head-tail"/>
</dbReference>